<feature type="chain" id="PRO_5038070482" evidence="2">
    <location>
        <begin position="21"/>
        <end position="220"/>
    </location>
</feature>
<accession>A0A915KLY1</accession>
<keyword evidence="1" id="KW-0812">Transmembrane</keyword>
<evidence type="ECO:0000313" key="4">
    <source>
        <dbReference type="WBParaSite" id="nRc.2.0.1.t39786-RA"/>
    </source>
</evidence>
<feature type="signal peptide" evidence="2">
    <location>
        <begin position="1"/>
        <end position="20"/>
    </location>
</feature>
<reference evidence="4" key="1">
    <citation type="submission" date="2022-11" db="UniProtKB">
        <authorList>
            <consortium name="WormBaseParasite"/>
        </authorList>
    </citation>
    <scope>IDENTIFICATION</scope>
</reference>
<keyword evidence="1" id="KW-0472">Membrane</keyword>
<keyword evidence="2" id="KW-0732">Signal</keyword>
<keyword evidence="1" id="KW-1133">Transmembrane helix</keyword>
<keyword evidence="3" id="KW-1185">Reference proteome</keyword>
<organism evidence="3 4">
    <name type="scientific">Romanomermis culicivorax</name>
    <name type="common">Nematode worm</name>
    <dbReference type="NCBI Taxonomy" id="13658"/>
    <lineage>
        <taxon>Eukaryota</taxon>
        <taxon>Metazoa</taxon>
        <taxon>Ecdysozoa</taxon>
        <taxon>Nematoda</taxon>
        <taxon>Enoplea</taxon>
        <taxon>Dorylaimia</taxon>
        <taxon>Mermithida</taxon>
        <taxon>Mermithoidea</taxon>
        <taxon>Mermithidae</taxon>
        <taxon>Romanomermis</taxon>
    </lineage>
</organism>
<feature type="transmembrane region" description="Helical" evidence="1">
    <location>
        <begin position="47"/>
        <end position="66"/>
    </location>
</feature>
<proteinExistence type="predicted"/>
<evidence type="ECO:0000313" key="3">
    <source>
        <dbReference type="Proteomes" id="UP000887565"/>
    </source>
</evidence>
<protein>
    <submittedName>
        <fullName evidence="4">Uncharacterized protein</fullName>
    </submittedName>
</protein>
<dbReference type="Proteomes" id="UP000887565">
    <property type="component" value="Unplaced"/>
</dbReference>
<name>A0A915KLY1_ROMCU</name>
<dbReference type="WBParaSite" id="nRc.2.0.1.t39786-RA">
    <property type="protein sequence ID" value="nRc.2.0.1.t39786-RA"/>
    <property type="gene ID" value="nRc.2.0.1.g39786"/>
</dbReference>
<dbReference type="AlphaFoldDB" id="A0A915KLY1"/>
<evidence type="ECO:0000256" key="2">
    <source>
        <dbReference type="SAM" id="SignalP"/>
    </source>
</evidence>
<evidence type="ECO:0000256" key="1">
    <source>
        <dbReference type="SAM" id="Phobius"/>
    </source>
</evidence>
<sequence length="220" mass="25061">MRKILVYFLIVVSTLNNIASTPAYQKSTTSRGAQGVAKNVVFKEKQSVILIIIIVVILHFSTRAPFICKHFHCEQAPFYWEAVNRLLYSQHSPFIIVDVSKQPSIIIICVSPVFPCPGSVIAISAVTSNWLKSSQILQKHQQQSPLRHYWLRDDQSRSSIFNDQDDDDDDDDATMKRQNRIDNDAKMVDLSSPDFKNLMALVRNVRAKMKKGYRPSVHLG</sequence>